<dbReference type="AlphaFoldDB" id="A0A0S2ILX0"/>
<proteinExistence type="predicted"/>
<reference evidence="1 2" key="1">
    <citation type="journal article" date="2015" name="PLoS Negl. Trop. Dis.">
        <title>Distribution of Plasmids in Distinct Leptospira Pathogenic Species.</title>
        <authorList>
            <person name="Wang Y."/>
            <person name="Zhuang X."/>
            <person name="Zhong Y."/>
            <person name="Zhang C."/>
            <person name="Zhang Y."/>
            <person name="Zeng L."/>
            <person name="Zhu Y."/>
            <person name="He P."/>
            <person name="Dong K."/>
            <person name="Pal U."/>
            <person name="Guo X."/>
            <person name="Qin J."/>
        </authorList>
    </citation>
    <scope>NUCLEOTIDE SEQUENCE [LARGE SCALE GENOMIC DNA]</scope>
    <source>
        <strain evidence="1 2">56604</strain>
    </source>
</reference>
<protein>
    <submittedName>
        <fullName evidence="1">Uncharacterized protein</fullName>
    </submittedName>
</protein>
<gene>
    <name evidence="1" type="ORF">LBBP_00282</name>
</gene>
<accession>A0A0S2ILX0</accession>
<organism evidence="1">
    <name type="scientific">Leptospira borgpetersenii serovar Ballum</name>
    <dbReference type="NCBI Taxonomy" id="280505"/>
    <lineage>
        <taxon>Bacteria</taxon>
        <taxon>Pseudomonadati</taxon>
        <taxon>Spirochaetota</taxon>
        <taxon>Spirochaetia</taxon>
        <taxon>Leptospirales</taxon>
        <taxon>Leptospiraceae</taxon>
        <taxon>Leptospira</taxon>
    </lineage>
</organism>
<evidence type="ECO:0000313" key="1">
    <source>
        <dbReference type="EMBL" id="ALO24647.1"/>
    </source>
</evidence>
<dbReference type="PATRIC" id="fig|280505.15.peg.277"/>
<evidence type="ECO:0000313" key="2">
    <source>
        <dbReference type="Proteomes" id="UP000058857"/>
    </source>
</evidence>
<dbReference type="Proteomes" id="UP000058857">
    <property type="component" value="Chromosome 1"/>
</dbReference>
<name>A0A0S2ILX0_LEPBO</name>
<dbReference type="EMBL" id="CP012029">
    <property type="protein sequence ID" value="ALO24647.1"/>
    <property type="molecule type" value="Genomic_DNA"/>
</dbReference>
<sequence length="38" mass="4651">MLEAVIQFFRDKIRKVLFFSVVEEFFPDFDSLSFEINF</sequence>